<evidence type="ECO:0000313" key="2">
    <source>
        <dbReference type="Proteomes" id="UP000005945"/>
    </source>
</evidence>
<reference evidence="1 2" key="1">
    <citation type="submission" date="2007-09" db="EMBL/GenBank/DDBJ databases">
        <title>Draft genome sequence of Faecalibacterium prausnitzii M21/2.</title>
        <authorList>
            <person name="Sudarsanam P."/>
            <person name="Ley R."/>
            <person name="Guruge J."/>
            <person name="Turnbaugh P.J."/>
            <person name="Mahowald M."/>
            <person name="Liep D."/>
            <person name="Gordon J."/>
        </authorList>
    </citation>
    <scope>NUCLEOTIDE SEQUENCE [LARGE SCALE GENOMIC DNA]</scope>
    <source>
        <strain evidence="1 2">M21/2</strain>
    </source>
</reference>
<gene>
    <name evidence="1" type="ORF">FAEPRAM212_02415</name>
</gene>
<dbReference type="EMBL" id="ABED02000028">
    <property type="protein sequence ID" value="EDP21087.1"/>
    <property type="molecule type" value="Genomic_DNA"/>
</dbReference>
<name>A8SE29_9FIRM</name>
<dbReference type="AlphaFoldDB" id="A8SE29"/>
<accession>A8SE29</accession>
<comment type="caution">
    <text evidence="1">The sequence shown here is derived from an EMBL/GenBank/DDBJ whole genome shotgun (WGS) entry which is preliminary data.</text>
</comment>
<organism evidence="1 2">
    <name type="scientific">Faecalibacterium prausnitzii M21/2</name>
    <dbReference type="NCBI Taxonomy" id="411485"/>
    <lineage>
        <taxon>Bacteria</taxon>
        <taxon>Bacillati</taxon>
        <taxon>Bacillota</taxon>
        <taxon>Clostridia</taxon>
        <taxon>Eubacteriales</taxon>
        <taxon>Oscillospiraceae</taxon>
        <taxon>Faecalibacterium</taxon>
    </lineage>
</organism>
<sequence length="46" mass="5136">MDLFHCSIPSRSIECCTLIRHYLAAVLYAESSGQGCRKSCFTHRSG</sequence>
<reference evidence="1 2" key="2">
    <citation type="submission" date="2007-09" db="EMBL/GenBank/DDBJ databases">
        <authorList>
            <person name="Fulton L."/>
            <person name="Clifton S."/>
            <person name="Fulton B."/>
            <person name="Xu J."/>
            <person name="Minx P."/>
            <person name="Pepin K.H."/>
            <person name="Johnson M."/>
            <person name="Thiruvilangam P."/>
            <person name="Bhonagiri V."/>
            <person name="Nash W.E."/>
            <person name="Mardis E.R."/>
            <person name="Wilson R.K."/>
        </authorList>
    </citation>
    <scope>NUCLEOTIDE SEQUENCE [LARGE SCALE GENOMIC DNA]</scope>
    <source>
        <strain evidence="1 2">M21/2</strain>
    </source>
</reference>
<dbReference type="Proteomes" id="UP000005945">
    <property type="component" value="Unassembled WGS sequence"/>
</dbReference>
<protein>
    <submittedName>
        <fullName evidence="1">Uncharacterized protein</fullName>
    </submittedName>
</protein>
<dbReference type="HOGENOM" id="CLU_3183917_0_0_9"/>
<proteinExistence type="predicted"/>
<evidence type="ECO:0000313" key="1">
    <source>
        <dbReference type="EMBL" id="EDP21087.1"/>
    </source>
</evidence>